<dbReference type="Proteomes" id="UP001494902">
    <property type="component" value="Unassembled WGS sequence"/>
</dbReference>
<dbReference type="RefSeq" id="WP_349298520.1">
    <property type="nucleotide sequence ID" value="NZ_JBEDNQ010000005.1"/>
</dbReference>
<organism evidence="1 2">
    <name type="scientific">Pseudonocardia nematodicida</name>
    <dbReference type="NCBI Taxonomy" id="1206997"/>
    <lineage>
        <taxon>Bacteria</taxon>
        <taxon>Bacillati</taxon>
        <taxon>Actinomycetota</taxon>
        <taxon>Actinomycetes</taxon>
        <taxon>Pseudonocardiales</taxon>
        <taxon>Pseudonocardiaceae</taxon>
        <taxon>Pseudonocardia</taxon>
    </lineage>
</organism>
<gene>
    <name evidence="1" type="ORF">WIS52_13280</name>
</gene>
<keyword evidence="2" id="KW-1185">Reference proteome</keyword>
<dbReference type="SUPFAM" id="SSF89392">
    <property type="entry name" value="Prokaryotic lipoproteins and lipoprotein localization factors"/>
    <property type="match status" value="1"/>
</dbReference>
<dbReference type="Gene3D" id="2.50.20.20">
    <property type="match status" value="1"/>
</dbReference>
<sequence length="249" mass="25022">MSRLRAAARSSIGATLLGVLTLLVLTACTGGPVDAEGGPVPGDPPPPAHVVVADAARAVTDAGSARLGIELDGPAGPVLANGPVRFDPFAAEFTVDLGTRGAEVRVLGDEAWLRLGGADRWQPLSPGMVPVGAMTGALDAVAGLRDVTEEPGTSEIDGVPAVRYSGTLDLAAARAEAPGPATATRYDELAGLVSETPRVTAWLGAPDAAEPDRGRLLRLQLEPAGADASAQGIVVDVADPGLPVEVTAP</sequence>
<dbReference type="EMBL" id="JBEDNQ010000005">
    <property type="protein sequence ID" value="MEQ3551441.1"/>
    <property type="molecule type" value="Genomic_DNA"/>
</dbReference>
<evidence type="ECO:0000313" key="1">
    <source>
        <dbReference type="EMBL" id="MEQ3551441.1"/>
    </source>
</evidence>
<dbReference type="PROSITE" id="PS51257">
    <property type="entry name" value="PROKAR_LIPOPROTEIN"/>
    <property type="match status" value="1"/>
</dbReference>
<proteinExistence type="predicted"/>
<evidence type="ECO:0000313" key="2">
    <source>
        <dbReference type="Proteomes" id="UP001494902"/>
    </source>
</evidence>
<name>A0ABV1KAE6_9PSEU</name>
<evidence type="ECO:0008006" key="3">
    <source>
        <dbReference type="Google" id="ProtNLM"/>
    </source>
</evidence>
<comment type="caution">
    <text evidence="1">The sequence shown here is derived from an EMBL/GenBank/DDBJ whole genome shotgun (WGS) entry which is preliminary data.</text>
</comment>
<accession>A0ABV1KAE6</accession>
<reference evidence="1 2" key="1">
    <citation type="submission" date="2024-03" db="EMBL/GenBank/DDBJ databases">
        <title>Draft genome sequence of Pseudonocardia nematodicida JCM 31783.</title>
        <authorList>
            <person name="Butdee W."/>
            <person name="Duangmal K."/>
        </authorList>
    </citation>
    <scope>NUCLEOTIDE SEQUENCE [LARGE SCALE GENOMIC DNA]</scope>
    <source>
        <strain evidence="1 2">JCM 31783</strain>
    </source>
</reference>
<protein>
    <recommendedName>
        <fullName evidence="3">LppX_LprAFG lipoprotein</fullName>
    </recommendedName>
</protein>
<dbReference type="InterPro" id="IPR029046">
    <property type="entry name" value="LolA/LolB/LppX"/>
</dbReference>